<feature type="region of interest" description="Disordered" evidence="2">
    <location>
        <begin position="1"/>
        <end position="180"/>
    </location>
</feature>
<dbReference type="AlphaFoldDB" id="A0A7R9MKT9"/>
<evidence type="ECO:0000256" key="1">
    <source>
        <dbReference type="ARBA" id="ARBA00009313"/>
    </source>
</evidence>
<comment type="similarity">
    <text evidence="1">Belongs to the NKAP family.</text>
</comment>
<feature type="region of interest" description="Disordered" evidence="2">
    <location>
        <begin position="191"/>
        <end position="210"/>
    </location>
</feature>
<keyword evidence="5" id="KW-1185">Reference proteome</keyword>
<feature type="compositionally biased region" description="Basic and acidic residues" evidence="2">
    <location>
        <begin position="144"/>
        <end position="169"/>
    </location>
</feature>
<reference evidence="4" key="1">
    <citation type="submission" date="2020-11" db="EMBL/GenBank/DDBJ databases">
        <authorList>
            <person name="Tran Van P."/>
        </authorList>
    </citation>
    <scope>NUCLEOTIDE SEQUENCE</scope>
</reference>
<dbReference type="GO" id="GO:0003682">
    <property type="term" value="F:chromatin binding"/>
    <property type="evidence" value="ECO:0007669"/>
    <property type="project" value="InterPro"/>
</dbReference>
<dbReference type="EMBL" id="CAJPVJ010022514">
    <property type="protein sequence ID" value="CAG2178276.1"/>
    <property type="molecule type" value="Genomic_DNA"/>
</dbReference>
<dbReference type="PANTHER" id="PTHR13087">
    <property type="entry name" value="NF-KAPPA B ACTIVATING PROTEIN"/>
    <property type="match status" value="1"/>
</dbReference>
<feature type="compositionally biased region" description="Basic and acidic residues" evidence="2">
    <location>
        <begin position="15"/>
        <end position="25"/>
    </location>
</feature>
<feature type="compositionally biased region" description="Polar residues" evidence="2">
    <location>
        <begin position="94"/>
        <end position="109"/>
    </location>
</feature>
<proteinExistence type="inferred from homology"/>
<evidence type="ECO:0000256" key="2">
    <source>
        <dbReference type="SAM" id="MobiDB-lite"/>
    </source>
</evidence>
<dbReference type="Pfam" id="PF06047">
    <property type="entry name" value="Nkap_C"/>
    <property type="match status" value="1"/>
</dbReference>
<organism evidence="4">
    <name type="scientific">Oppiella nova</name>
    <dbReference type="NCBI Taxonomy" id="334625"/>
    <lineage>
        <taxon>Eukaryota</taxon>
        <taxon>Metazoa</taxon>
        <taxon>Ecdysozoa</taxon>
        <taxon>Arthropoda</taxon>
        <taxon>Chelicerata</taxon>
        <taxon>Arachnida</taxon>
        <taxon>Acari</taxon>
        <taxon>Acariformes</taxon>
        <taxon>Sarcoptiformes</taxon>
        <taxon>Oribatida</taxon>
        <taxon>Brachypylina</taxon>
        <taxon>Oppioidea</taxon>
        <taxon>Oppiidae</taxon>
        <taxon>Oppiella</taxon>
    </lineage>
</organism>
<feature type="compositionally biased region" description="Polar residues" evidence="2">
    <location>
        <begin position="1"/>
        <end position="10"/>
    </location>
</feature>
<evidence type="ECO:0000259" key="3">
    <source>
        <dbReference type="Pfam" id="PF06047"/>
    </source>
</evidence>
<evidence type="ECO:0000313" key="5">
    <source>
        <dbReference type="Proteomes" id="UP000728032"/>
    </source>
</evidence>
<feature type="domain" description="NF-kappa-B-activating protein C-terminal" evidence="3">
    <location>
        <begin position="216"/>
        <end position="315"/>
    </location>
</feature>
<name>A0A7R9MKT9_9ACAR</name>
<dbReference type="Proteomes" id="UP000728032">
    <property type="component" value="Unassembled WGS sequence"/>
</dbReference>
<sequence length="325" mass="38716">MSRHSPNSHSQRYHSYGDRHNSSHESHRRRHSPDYHNSDNYRTKSSQRFDENRDDFWTERRLKREEIGESGYFSVWSHSPQRHEDSDDDSDDSQTNGRQMSESDSVSSDNLHEKKVKKNKKHKKSEKKSKRHKDVKKHKHRDKKSKEKKEKTSKRDKYRRDPKEEKNEFTRYNNEEEEQFVRELNEKKRKLMEDNESEEEEMVGPQPKSAVQLNSKDFGRALLPGEGAAMAAFIAEGKRIPRRGEIGLTPDEIDSFENVGYVMSGSRHRRMEAVRLRKENQIYSADEKRALALFNKEERTKRETKILSQFKDMVRAKQEEHESKH</sequence>
<dbReference type="EMBL" id="OC937339">
    <property type="protein sequence ID" value="CAD7661140.1"/>
    <property type="molecule type" value="Genomic_DNA"/>
</dbReference>
<feature type="compositionally biased region" description="Basic residues" evidence="2">
    <location>
        <begin position="114"/>
        <end position="143"/>
    </location>
</feature>
<dbReference type="InterPro" id="IPR040466">
    <property type="entry name" value="NKAP"/>
</dbReference>
<accession>A0A7R9MKT9</accession>
<dbReference type="GO" id="GO:0005634">
    <property type="term" value="C:nucleus"/>
    <property type="evidence" value="ECO:0007669"/>
    <property type="project" value="TreeGrafter"/>
</dbReference>
<dbReference type="GO" id="GO:0010468">
    <property type="term" value="P:regulation of gene expression"/>
    <property type="evidence" value="ECO:0007669"/>
    <property type="project" value="TreeGrafter"/>
</dbReference>
<gene>
    <name evidence="4" type="ORF">ONB1V03_LOCUS17701</name>
</gene>
<feature type="compositionally biased region" description="Basic and acidic residues" evidence="2">
    <location>
        <begin position="32"/>
        <end position="67"/>
    </location>
</feature>
<protein>
    <recommendedName>
        <fullName evidence="3">NF-kappa-B-activating protein C-terminal domain-containing protein</fullName>
    </recommendedName>
</protein>
<dbReference type="InterPro" id="IPR009269">
    <property type="entry name" value="NKAP_C"/>
</dbReference>
<evidence type="ECO:0000313" key="4">
    <source>
        <dbReference type="EMBL" id="CAD7661140.1"/>
    </source>
</evidence>
<dbReference type="OrthoDB" id="273141at2759"/>
<dbReference type="PANTHER" id="PTHR13087:SF0">
    <property type="entry name" value="NFKB ACTIVATING PROTEIN LIKE"/>
    <property type="match status" value="1"/>
</dbReference>